<dbReference type="InterPro" id="IPR004211">
    <property type="entry name" value="Endonuclease_7"/>
</dbReference>
<reference evidence="1 2" key="1">
    <citation type="submission" date="2015-06" db="EMBL/GenBank/DDBJ databases">
        <authorList>
            <person name="Ju K.-S."/>
            <person name="Doroghazi J.R."/>
            <person name="Metcalf W.W."/>
        </authorList>
    </citation>
    <scope>NUCLEOTIDE SEQUENCE [LARGE SCALE GENOMIC DNA]</scope>
    <source>
        <strain evidence="1 2">NRRL 3414</strain>
    </source>
</reference>
<comment type="caution">
    <text evidence="1">The sequence shown here is derived from an EMBL/GenBank/DDBJ whole genome shotgun (WGS) entry which is preliminary data.</text>
</comment>
<sequence length="242" mass="26467">MPSGTMQLMPTLDDLSPYRRAKLLWEYAHFGVPRIEDMVRERAGKPCSLSGVSKPSAPRMAVLGEDGRYHLMSDGRMICAKGGDRHGWEHEQWCGWTEIDGGLVYGYRAGGTHDSVTHSWFVQAETAGVPPASVPPERRCQHGSYGVFHYWPPPPAKTAPVRRMRAALVEALGPDCHLCGALPGAMVDHDYSTGMVRGLLCKLCNRTIEECPHVDGCPKAEYMANPPAARLGSVSLVNVGSR</sequence>
<organism evidence="1 2">
    <name type="scientific">Streptomyces viridochromogenes</name>
    <dbReference type="NCBI Taxonomy" id="1938"/>
    <lineage>
        <taxon>Bacteria</taxon>
        <taxon>Bacillati</taxon>
        <taxon>Actinomycetota</taxon>
        <taxon>Actinomycetes</taxon>
        <taxon>Kitasatosporales</taxon>
        <taxon>Streptomycetaceae</taxon>
        <taxon>Streptomyces</taxon>
    </lineage>
</organism>
<dbReference type="AlphaFoldDB" id="A0A0J7YTJ9"/>
<gene>
    <name evidence="1" type="ORF">ACM01_44860</name>
</gene>
<dbReference type="Proteomes" id="UP000037432">
    <property type="component" value="Unassembled WGS sequence"/>
</dbReference>
<proteinExistence type="predicted"/>
<dbReference type="Gene3D" id="3.40.1800.10">
    <property type="entry name" value="His-Me finger endonucleases"/>
    <property type="match status" value="1"/>
</dbReference>
<name>A0A0J7YTJ9_STRVR</name>
<dbReference type="Pfam" id="PF02945">
    <property type="entry name" value="Endonuclease_7"/>
    <property type="match status" value="1"/>
</dbReference>
<evidence type="ECO:0000313" key="1">
    <source>
        <dbReference type="EMBL" id="KMS66829.1"/>
    </source>
</evidence>
<dbReference type="SUPFAM" id="SSF54060">
    <property type="entry name" value="His-Me finger endonucleases"/>
    <property type="match status" value="1"/>
</dbReference>
<evidence type="ECO:0008006" key="3">
    <source>
        <dbReference type="Google" id="ProtNLM"/>
    </source>
</evidence>
<dbReference type="EMBL" id="LFNT01000132">
    <property type="protein sequence ID" value="KMS66829.1"/>
    <property type="molecule type" value="Genomic_DNA"/>
</dbReference>
<accession>A0A0J7YTJ9</accession>
<dbReference type="PATRIC" id="fig|1938.3.peg.1501"/>
<evidence type="ECO:0000313" key="2">
    <source>
        <dbReference type="Proteomes" id="UP000037432"/>
    </source>
</evidence>
<protein>
    <recommendedName>
        <fullName evidence="3">Recombination endonuclease VII</fullName>
    </recommendedName>
</protein>
<dbReference type="InterPro" id="IPR038563">
    <property type="entry name" value="Endonuclease_7_sf"/>
</dbReference>
<dbReference type="InterPro" id="IPR044925">
    <property type="entry name" value="His-Me_finger_sf"/>
</dbReference>